<sequence length="427" mass="49098">MNIYKRKKMIHENNIEDNIVSICCLMVEKKNAKSVKNICDKENLLHKDFRLTQIKNLVAIPLSFESTLININDLLKDTSSFHMQFVDNNTLLKSKIKNPSEQLVELCYQYSLKLDGLPFDELKKNLPKRWEIHGNLILFPDHSFSLKTWEILPQDFWIRVAKVFNAERIAIKSKIIGDGFRTPNVILRLGNDSWVEHIDNGIKYAYDVRLNMFSKGNITEKLRISSFNCENEVVVDLFAGIGYFTLPYLVKARAHTVYACEWNPNAIIALKRNLEINGVNDRCIVIEGDNRKFVFISSKNAPRNVADRVNLGLIPTSQMSWKAACDALKIDSGGVLHVHENVTCKDDTSICSCSNLCLVYLKYNGQVNNSKRISWCTHLHYCMSEIRKFLPSMFSWNISVSHIEYVKSYAPHVDHLVFDLLVSRKSS</sequence>
<name>A0ABM4D2X5_HYDVU</name>
<dbReference type="Proteomes" id="UP001652625">
    <property type="component" value="Chromosome 12"/>
</dbReference>
<dbReference type="Pfam" id="PF02475">
    <property type="entry name" value="TRM5-TYW2_MTfase"/>
    <property type="match status" value="1"/>
</dbReference>
<dbReference type="InterPro" id="IPR056743">
    <property type="entry name" value="TRM5-TYW2-like_MTfase"/>
</dbReference>
<reference evidence="9" key="1">
    <citation type="submission" date="2025-08" db="UniProtKB">
        <authorList>
            <consortium name="RefSeq"/>
        </authorList>
    </citation>
    <scope>IDENTIFICATION</scope>
</reference>
<organism evidence="8 9">
    <name type="scientific">Hydra vulgaris</name>
    <name type="common">Hydra</name>
    <name type="synonym">Hydra attenuata</name>
    <dbReference type="NCBI Taxonomy" id="6087"/>
    <lineage>
        <taxon>Eukaryota</taxon>
        <taxon>Metazoa</taxon>
        <taxon>Cnidaria</taxon>
        <taxon>Hydrozoa</taxon>
        <taxon>Hydroidolina</taxon>
        <taxon>Anthoathecata</taxon>
        <taxon>Aplanulata</taxon>
        <taxon>Hydridae</taxon>
        <taxon>Hydra</taxon>
    </lineage>
</organism>
<evidence type="ECO:0000256" key="4">
    <source>
        <dbReference type="ARBA" id="ARBA00022691"/>
    </source>
</evidence>
<dbReference type="GeneID" id="100209695"/>
<dbReference type="Pfam" id="PF25133">
    <property type="entry name" value="TYW2_N_2"/>
    <property type="match status" value="1"/>
</dbReference>
<keyword evidence="4" id="KW-0949">S-adenosyl-L-methionine</keyword>
<evidence type="ECO:0000259" key="7">
    <source>
        <dbReference type="PROSITE" id="PS51684"/>
    </source>
</evidence>
<accession>A0ABM4D2X5</accession>
<evidence type="ECO:0000256" key="1">
    <source>
        <dbReference type="ARBA" id="ARBA00004797"/>
    </source>
</evidence>
<dbReference type="InterPro" id="IPR030382">
    <property type="entry name" value="MeTrfase_TRM5/TYW2"/>
</dbReference>
<feature type="domain" description="SAM-dependent methyltransferase TRM5/TYW2-type" evidence="7">
    <location>
        <begin position="130"/>
        <end position="424"/>
    </location>
</feature>
<keyword evidence="3" id="KW-0808">Transferase</keyword>
<dbReference type="EC" id="2.5.1.114" evidence="2"/>
<keyword evidence="5" id="KW-0819">tRNA processing</keyword>
<comment type="pathway">
    <text evidence="1">tRNA modification; wybutosine-tRNA(Phe) biosynthesis.</text>
</comment>
<dbReference type="InterPro" id="IPR029063">
    <property type="entry name" value="SAM-dependent_MTases_sf"/>
</dbReference>
<evidence type="ECO:0000256" key="5">
    <source>
        <dbReference type="ARBA" id="ARBA00022694"/>
    </source>
</evidence>
<protein>
    <recommendedName>
        <fullName evidence="2">tRNA(Phe) (4-demethylwyosine(37)-C(7)) aminocarboxypropyltransferase</fullName>
        <ecNumber evidence="2">2.5.1.114</ecNumber>
    </recommendedName>
</protein>
<gene>
    <name evidence="9" type="primary">LOC100209695</name>
</gene>
<dbReference type="PANTHER" id="PTHR23245">
    <property type="entry name" value="TRNA METHYLTRANSFERASE"/>
    <property type="match status" value="1"/>
</dbReference>
<evidence type="ECO:0000256" key="2">
    <source>
        <dbReference type="ARBA" id="ARBA00012265"/>
    </source>
</evidence>
<dbReference type="InterPro" id="IPR056744">
    <property type="entry name" value="TRM5/TYW2-like_N"/>
</dbReference>
<keyword evidence="8" id="KW-1185">Reference proteome</keyword>
<proteinExistence type="predicted"/>
<dbReference type="SUPFAM" id="SSF53335">
    <property type="entry name" value="S-adenosyl-L-methionine-dependent methyltransferases"/>
    <property type="match status" value="1"/>
</dbReference>
<dbReference type="Gene3D" id="3.30.300.110">
    <property type="entry name" value="Met-10+ protein-like domains"/>
    <property type="match status" value="1"/>
</dbReference>
<comment type="catalytic activity">
    <reaction evidence="6">
        <text>4-demethylwyosine(37) in tRNA(Phe) + S-adenosyl-L-methionine = 4-demethyl-7-[(3S)-3-amino-3-carboxypropyl]wyosine(37) in tRNA(Phe) + S-methyl-5'-thioadenosine + H(+)</text>
        <dbReference type="Rhea" id="RHEA:36355"/>
        <dbReference type="Rhea" id="RHEA-COMP:10164"/>
        <dbReference type="Rhea" id="RHEA-COMP:10378"/>
        <dbReference type="ChEBI" id="CHEBI:15378"/>
        <dbReference type="ChEBI" id="CHEBI:17509"/>
        <dbReference type="ChEBI" id="CHEBI:59789"/>
        <dbReference type="ChEBI" id="CHEBI:64315"/>
        <dbReference type="ChEBI" id="CHEBI:73550"/>
        <dbReference type="EC" id="2.5.1.114"/>
    </reaction>
</comment>
<evidence type="ECO:0000256" key="6">
    <source>
        <dbReference type="ARBA" id="ARBA00049400"/>
    </source>
</evidence>
<dbReference type="PROSITE" id="PS51684">
    <property type="entry name" value="SAM_MT_TRM5_TYW2"/>
    <property type="match status" value="1"/>
</dbReference>
<dbReference type="Gene3D" id="3.40.50.150">
    <property type="entry name" value="Vaccinia Virus protein VP39"/>
    <property type="match status" value="1"/>
</dbReference>
<evidence type="ECO:0000256" key="3">
    <source>
        <dbReference type="ARBA" id="ARBA00022679"/>
    </source>
</evidence>
<evidence type="ECO:0000313" key="8">
    <source>
        <dbReference type="Proteomes" id="UP001652625"/>
    </source>
</evidence>
<dbReference type="RefSeq" id="XP_065668603.1">
    <property type="nucleotide sequence ID" value="XM_065812531.1"/>
</dbReference>
<dbReference type="CDD" id="cd02440">
    <property type="entry name" value="AdoMet_MTases"/>
    <property type="match status" value="1"/>
</dbReference>
<dbReference type="PANTHER" id="PTHR23245:SF25">
    <property type="entry name" value="TRNA WYBUTOSINE-SYNTHESIZING PROTEIN 2 HOMOLOG"/>
    <property type="match status" value="1"/>
</dbReference>
<evidence type="ECO:0000313" key="9">
    <source>
        <dbReference type="RefSeq" id="XP_065668603.1"/>
    </source>
</evidence>